<keyword evidence="4" id="KW-1185">Reference proteome</keyword>
<reference evidence="3" key="2">
    <citation type="submission" date="2020-05" db="UniProtKB">
        <authorList>
            <consortium name="EnsemblMetazoa"/>
        </authorList>
    </citation>
    <scope>IDENTIFICATION</scope>
    <source>
        <strain evidence="3">IAEA</strain>
    </source>
</reference>
<comment type="similarity">
    <text evidence="1">Belongs to the taxilin family.</text>
</comment>
<dbReference type="PANTHER" id="PTHR16127:SF13">
    <property type="entry name" value="GH01188P"/>
    <property type="match status" value="1"/>
</dbReference>
<protein>
    <submittedName>
        <fullName evidence="3">Uncharacterized protein</fullName>
    </submittedName>
</protein>
<dbReference type="Proteomes" id="UP000092460">
    <property type="component" value="Unassembled WGS sequence"/>
</dbReference>
<dbReference type="AlphaFoldDB" id="A0A1B0C689"/>
<dbReference type="EMBL" id="JXJN01026471">
    <property type="status" value="NOT_ANNOTATED_CDS"/>
    <property type="molecule type" value="Genomic_DNA"/>
</dbReference>
<name>A0A1B0C689_9MUSC</name>
<evidence type="ECO:0000313" key="4">
    <source>
        <dbReference type="Proteomes" id="UP000092460"/>
    </source>
</evidence>
<dbReference type="STRING" id="67801.A0A1B0C689"/>
<dbReference type="GO" id="GO:0019905">
    <property type="term" value="F:syntaxin binding"/>
    <property type="evidence" value="ECO:0007669"/>
    <property type="project" value="InterPro"/>
</dbReference>
<keyword evidence="2" id="KW-0175">Coiled coil</keyword>
<evidence type="ECO:0000256" key="1">
    <source>
        <dbReference type="ARBA" id="ARBA00009550"/>
    </source>
</evidence>
<reference evidence="4" key="1">
    <citation type="submission" date="2015-01" db="EMBL/GenBank/DDBJ databases">
        <authorList>
            <person name="Aksoy S."/>
            <person name="Warren W."/>
            <person name="Wilson R.K."/>
        </authorList>
    </citation>
    <scope>NUCLEOTIDE SEQUENCE [LARGE SCALE GENOMIC DNA]</scope>
    <source>
        <strain evidence="4">IAEA</strain>
    </source>
</reference>
<organism evidence="3 4">
    <name type="scientific">Glossina palpalis gambiensis</name>
    <dbReference type="NCBI Taxonomy" id="67801"/>
    <lineage>
        <taxon>Eukaryota</taxon>
        <taxon>Metazoa</taxon>
        <taxon>Ecdysozoa</taxon>
        <taxon>Arthropoda</taxon>
        <taxon>Hexapoda</taxon>
        <taxon>Insecta</taxon>
        <taxon>Pterygota</taxon>
        <taxon>Neoptera</taxon>
        <taxon>Endopterygota</taxon>
        <taxon>Diptera</taxon>
        <taxon>Brachycera</taxon>
        <taxon>Muscomorpha</taxon>
        <taxon>Hippoboscoidea</taxon>
        <taxon>Glossinidae</taxon>
        <taxon>Glossina</taxon>
    </lineage>
</organism>
<dbReference type="PANTHER" id="PTHR16127">
    <property type="entry name" value="TAXILIN"/>
    <property type="match status" value="1"/>
</dbReference>
<dbReference type="VEuPathDB" id="VectorBase:GPPI050281"/>
<evidence type="ECO:0000256" key="2">
    <source>
        <dbReference type="SAM" id="Coils"/>
    </source>
</evidence>
<proteinExistence type="inferred from homology"/>
<feature type="coiled-coil region" evidence="2">
    <location>
        <begin position="40"/>
        <end position="67"/>
    </location>
</feature>
<sequence>MSKNTRKIEKESLEWKRKWEKSNATLIASATEKKERDDHALRCNKQVEQLQKLLRALQKERNHLYKVIVAYK</sequence>
<evidence type="ECO:0000313" key="3">
    <source>
        <dbReference type="EnsemblMetazoa" id="GPPI050281-PA"/>
    </source>
</evidence>
<dbReference type="Pfam" id="PF09728">
    <property type="entry name" value="Taxilin"/>
    <property type="match status" value="1"/>
</dbReference>
<accession>A0A1B0C689</accession>
<dbReference type="InterPro" id="IPR026183">
    <property type="entry name" value="Taxilin_fam"/>
</dbReference>
<dbReference type="EnsemblMetazoa" id="GPPI050281-RA">
    <property type="protein sequence ID" value="GPPI050281-PA"/>
    <property type="gene ID" value="GPPI050281"/>
</dbReference>